<dbReference type="GO" id="GO:0005777">
    <property type="term" value="C:peroxisome"/>
    <property type="evidence" value="ECO:0007669"/>
    <property type="project" value="UniProtKB-SubCell"/>
</dbReference>
<evidence type="ECO:0000313" key="8">
    <source>
        <dbReference type="Proteomes" id="UP000054886"/>
    </source>
</evidence>
<comment type="subcellular location">
    <subcellularLocation>
        <location evidence="2">Cytoplasm</location>
    </subcellularLocation>
    <subcellularLocation>
        <location evidence="1">Peroxisome</location>
    </subcellularLocation>
</comment>
<dbReference type="Gene3D" id="6.10.280.230">
    <property type="match status" value="1"/>
</dbReference>
<evidence type="ECO:0000313" key="7">
    <source>
        <dbReference type="EMBL" id="KTB00051.1"/>
    </source>
</evidence>
<dbReference type="VEuPathDB" id="FungiDB:CAGL0F08019g"/>
<dbReference type="AlphaFoldDB" id="A0A0W0CSW8"/>
<sequence>MSQYCAADPIQRMVSRKGPYLDTQQQRVYKHRSGTGHGTNIRQPTTGIVEATFLQNNSGMNAVHPTTLNVQTHNAHATGRTIAKSVDTNSWVNDFSSMKVQDPLEFADSYKNLYKQYEQKQFHNTVPAQCPRNLYIPTVTRPQTTLNIVDHHEDKSSAVDQLIDDEFEKIEEEVKDQNQKLEFQESAQSFIEICERSQMKEKLQRSKFFQVMQKVSDGEATIRQDGENYVIR</sequence>
<gene>
    <name evidence="7" type="ORF">AO440_001437</name>
</gene>
<dbReference type="InterPro" id="IPR056940">
    <property type="entry name" value="PEX18_PEX21_C"/>
</dbReference>
<organism evidence="7 8">
    <name type="scientific">Candida glabrata</name>
    <name type="common">Yeast</name>
    <name type="synonym">Torulopsis glabrata</name>
    <dbReference type="NCBI Taxonomy" id="5478"/>
    <lineage>
        <taxon>Eukaryota</taxon>
        <taxon>Fungi</taxon>
        <taxon>Dikarya</taxon>
        <taxon>Ascomycota</taxon>
        <taxon>Saccharomycotina</taxon>
        <taxon>Saccharomycetes</taxon>
        <taxon>Saccharomycetales</taxon>
        <taxon>Saccharomycetaceae</taxon>
        <taxon>Nakaseomyces</taxon>
    </lineage>
</organism>
<keyword evidence="5" id="KW-0576">Peroxisome</keyword>
<proteinExistence type="predicted"/>
<evidence type="ECO:0000256" key="2">
    <source>
        <dbReference type="ARBA" id="ARBA00004496"/>
    </source>
</evidence>
<protein>
    <submittedName>
        <fullName evidence="7">Peroxisomal membrane protein PEX21</fullName>
    </submittedName>
</protein>
<evidence type="ECO:0000256" key="1">
    <source>
        <dbReference type="ARBA" id="ARBA00004275"/>
    </source>
</evidence>
<keyword evidence="3" id="KW-0963">Cytoplasm</keyword>
<evidence type="ECO:0000256" key="5">
    <source>
        <dbReference type="ARBA" id="ARBA00023140"/>
    </source>
</evidence>
<evidence type="ECO:0000256" key="4">
    <source>
        <dbReference type="ARBA" id="ARBA00022843"/>
    </source>
</evidence>
<dbReference type="OMA" id="NENSTIM"/>
<dbReference type="PhylomeDB" id="A0A0W0CSW8"/>
<name>A0A0W0CSW8_CANGB</name>
<dbReference type="VEuPathDB" id="FungiDB:B1J91_F08019g"/>
<accession>A0A0W0CSW8</accession>
<dbReference type="EMBL" id="LLZZ01000141">
    <property type="protein sequence ID" value="KTB00051.1"/>
    <property type="molecule type" value="Genomic_DNA"/>
</dbReference>
<dbReference type="Pfam" id="PF25098">
    <property type="entry name" value="PEX18_PEX21_C"/>
    <property type="match status" value="1"/>
</dbReference>
<dbReference type="Proteomes" id="UP000054886">
    <property type="component" value="Unassembled WGS sequence"/>
</dbReference>
<dbReference type="VEuPathDB" id="FungiDB:GWK60_F07557"/>
<feature type="domain" description="PEX18/PEX21 C-terminal" evidence="6">
    <location>
        <begin position="179"/>
        <end position="225"/>
    </location>
</feature>
<evidence type="ECO:0000259" key="6">
    <source>
        <dbReference type="Pfam" id="PF25098"/>
    </source>
</evidence>
<comment type="caution">
    <text evidence="7">The sequence shown here is derived from an EMBL/GenBank/DDBJ whole genome shotgun (WGS) entry which is preliminary data.</text>
</comment>
<reference evidence="7 8" key="1">
    <citation type="submission" date="2015-10" db="EMBL/GenBank/DDBJ databases">
        <title>Draft genomes sequences of Candida glabrata isolates 1A, 1B, 2A, 2B, 3A and 3B.</title>
        <authorList>
            <person name="Haavelsrud O.E."/>
            <person name="Gaustad P."/>
        </authorList>
    </citation>
    <scope>NUCLEOTIDE SEQUENCE [LARGE SCALE GENOMIC DNA]</scope>
    <source>
        <strain evidence="7">910700640</strain>
    </source>
</reference>
<dbReference type="SMR" id="A0A0W0CSW8"/>
<evidence type="ECO:0000256" key="3">
    <source>
        <dbReference type="ARBA" id="ARBA00022490"/>
    </source>
</evidence>
<keyword evidence="4" id="KW-0832">Ubl conjugation</keyword>
<dbReference type="VEuPathDB" id="FungiDB:GVI51_F07579"/>